<name>A0ABU1ZDG6_9BURK</name>
<dbReference type="RefSeq" id="WP_310347515.1">
    <property type="nucleotide sequence ID" value="NZ_JAVDXQ010000005.1"/>
</dbReference>
<keyword evidence="3" id="KW-1185">Reference proteome</keyword>
<dbReference type="EMBL" id="JAVDXQ010000005">
    <property type="protein sequence ID" value="MDR7298508.1"/>
    <property type="molecule type" value="Genomic_DNA"/>
</dbReference>
<feature type="compositionally biased region" description="Acidic residues" evidence="1">
    <location>
        <begin position="67"/>
        <end position="76"/>
    </location>
</feature>
<sequence length="110" mass="11273">MGHSSLVGTEKAPQRPKGTDEQALGPSDLSDSGSDTLGAERLPAADPGEPVDVTLNRDQAVAPIEGTGEDADETEATDIGVDRVIASPDGGEPVLDADDALPTTGRERPR</sequence>
<evidence type="ECO:0008006" key="4">
    <source>
        <dbReference type="Google" id="ProtNLM"/>
    </source>
</evidence>
<protein>
    <recommendedName>
        <fullName evidence="4">MatE family transporter</fullName>
    </recommendedName>
</protein>
<evidence type="ECO:0000256" key="1">
    <source>
        <dbReference type="SAM" id="MobiDB-lite"/>
    </source>
</evidence>
<evidence type="ECO:0000313" key="2">
    <source>
        <dbReference type="EMBL" id="MDR7298508.1"/>
    </source>
</evidence>
<comment type="caution">
    <text evidence="2">The sequence shown here is derived from an EMBL/GenBank/DDBJ whole genome shotgun (WGS) entry which is preliminary data.</text>
</comment>
<dbReference type="Proteomes" id="UP001180536">
    <property type="component" value="Unassembled WGS sequence"/>
</dbReference>
<feature type="region of interest" description="Disordered" evidence="1">
    <location>
        <begin position="1"/>
        <end position="110"/>
    </location>
</feature>
<gene>
    <name evidence="2" type="ORF">J2X16_003871</name>
</gene>
<accession>A0ABU1ZDG6</accession>
<feature type="compositionally biased region" description="Low complexity" evidence="1">
    <location>
        <begin position="24"/>
        <end position="37"/>
    </location>
</feature>
<proteinExistence type="predicted"/>
<evidence type="ECO:0000313" key="3">
    <source>
        <dbReference type="Proteomes" id="UP001180536"/>
    </source>
</evidence>
<organism evidence="2 3">
    <name type="scientific">Pelomonas aquatica</name>
    <dbReference type="NCBI Taxonomy" id="431058"/>
    <lineage>
        <taxon>Bacteria</taxon>
        <taxon>Pseudomonadati</taxon>
        <taxon>Pseudomonadota</taxon>
        <taxon>Betaproteobacteria</taxon>
        <taxon>Burkholderiales</taxon>
        <taxon>Sphaerotilaceae</taxon>
        <taxon>Roseateles</taxon>
    </lineage>
</organism>
<reference evidence="2 3" key="1">
    <citation type="submission" date="2023-07" db="EMBL/GenBank/DDBJ databases">
        <title>Sorghum-associated microbial communities from plants grown in Nebraska, USA.</title>
        <authorList>
            <person name="Schachtman D."/>
        </authorList>
    </citation>
    <scope>NUCLEOTIDE SEQUENCE [LARGE SCALE GENOMIC DNA]</scope>
    <source>
        <strain evidence="2 3">BE310</strain>
    </source>
</reference>